<sequence length="286" mass="31672">MKPLVSIVISNYEYGHYLPALFNSLASQTLGLMQVEVIVADDGSSDGSADTARTLGAALGFSRFKVIALKHRGKPGPVRNAGLSIARGRYLLCLDPDDAIEPGFLSRTVAALDNCPEASLAYTDYFEATGDGGRVVSLPDFDAKLLQTQNPLTLATLMRREVFERSRGFSDQTAYEDWDFWVQAAENGFKGIRVPLPLFRYNHHGSNFSWKARLVDGRAKAQIVLDNKYFFDPEVVGWARALVRSEAWAVPFRRGLIPRGADVLALREMASRVLDRESTRRKAANA</sequence>
<dbReference type="Gene3D" id="3.90.550.10">
    <property type="entry name" value="Spore Coat Polysaccharide Biosynthesis Protein SpsA, Chain A"/>
    <property type="match status" value="1"/>
</dbReference>
<dbReference type="PANTHER" id="PTHR43685">
    <property type="entry name" value="GLYCOSYLTRANSFERASE"/>
    <property type="match status" value="1"/>
</dbReference>
<dbReference type="CDD" id="cd00761">
    <property type="entry name" value="Glyco_tranf_GTA_type"/>
    <property type="match status" value="1"/>
</dbReference>
<dbReference type="KEGG" id="dfl:DFE_1103"/>
<dbReference type="GO" id="GO:0016740">
    <property type="term" value="F:transferase activity"/>
    <property type="evidence" value="ECO:0007669"/>
    <property type="project" value="UniProtKB-KW"/>
</dbReference>
<evidence type="ECO:0000259" key="1">
    <source>
        <dbReference type="Pfam" id="PF00535"/>
    </source>
</evidence>
<keyword evidence="3" id="KW-1185">Reference proteome</keyword>
<organism evidence="2 3">
    <name type="scientific">Desulfovibrio ferrophilus</name>
    <dbReference type="NCBI Taxonomy" id="241368"/>
    <lineage>
        <taxon>Bacteria</taxon>
        <taxon>Pseudomonadati</taxon>
        <taxon>Thermodesulfobacteriota</taxon>
        <taxon>Desulfovibrionia</taxon>
        <taxon>Desulfovibrionales</taxon>
        <taxon>Desulfovibrionaceae</taxon>
        <taxon>Desulfovibrio</taxon>
    </lineage>
</organism>
<dbReference type="InterPro" id="IPR029044">
    <property type="entry name" value="Nucleotide-diphossugar_trans"/>
</dbReference>
<dbReference type="EMBL" id="AP017378">
    <property type="protein sequence ID" value="BBD07829.1"/>
    <property type="molecule type" value="Genomic_DNA"/>
</dbReference>
<dbReference type="SUPFAM" id="SSF53448">
    <property type="entry name" value="Nucleotide-diphospho-sugar transferases"/>
    <property type="match status" value="1"/>
</dbReference>
<evidence type="ECO:0000313" key="3">
    <source>
        <dbReference type="Proteomes" id="UP000269883"/>
    </source>
</evidence>
<keyword evidence="2" id="KW-0808">Transferase</keyword>
<name>A0A2Z6AX52_9BACT</name>
<dbReference type="PANTHER" id="PTHR43685:SF2">
    <property type="entry name" value="GLYCOSYLTRANSFERASE 2-LIKE DOMAIN-CONTAINING PROTEIN"/>
    <property type="match status" value="1"/>
</dbReference>
<dbReference type="Proteomes" id="UP000269883">
    <property type="component" value="Chromosome"/>
</dbReference>
<feature type="domain" description="Glycosyltransferase 2-like" evidence="1">
    <location>
        <begin position="6"/>
        <end position="129"/>
    </location>
</feature>
<gene>
    <name evidence="2" type="ORF">DFE_1103</name>
</gene>
<evidence type="ECO:0000313" key="2">
    <source>
        <dbReference type="EMBL" id="BBD07829.1"/>
    </source>
</evidence>
<proteinExistence type="predicted"/>
<dbReference type="RefSeq" id="WP_232034885.1">
    <property type="nucleotide sequence ID" value="NZ_AP017378.1"/>
</dbReference>
<dbReference type="AlphaFoldDB" id="A0A2Z6AX52"/>
<dbReference type="Pfam" id="PF00535">
    <property type="entry name" value="Glycos_transf_2"/>
    <property type="match status" value="1"/>
</dbReference>
<protein>
    <submittedName>
        <fullName evidence="2">Glycosyl transferase family 2</fullName>
    </submittedName>
</protein>
<dbReference type="InterPro" id="IPR050834">
    <property type="entry name" value="Glycosyltransf_2"/>
</dbReference>
<reference evidence="2 3" key="1">
    <citation type="journal article" date="2018" name="Sci. Adv.">
        <title>Multi-heme cytochromes provide a pathway for survival in energy-limited environments.</title>
        <authorList>
            <person name="Deng X."/>
            <person name="Dohmae N."/>
            <person name="Nealson K.H."/>
            <person name="Hashimoto K."/>
            <person name="Okamoto A."/>
        </authorList>
    </citation>
    <scope>NUCLEOTIDE SEQUENCE [LARGE SCALE GENOMIC DNA]</scope>
    <source>
        <strain evidence="2 3">IS5</strain>
    </source>
</reference>
<accession>A0A2Z6AX52</accession>
<dbReference type="InterPro" id="IPR001173">
    <property type="entry name" value="Glyco_trans_2-like"/>
</dbReference>